<evidence type="ECO:0000256" key="1">
    <source>
        <dbReference type="SAM" id="Phobius"/>
    </source>
</evidence>
<evidence type="ECO:0000313" key="3">
    <source>
        <dbReference type="EMBL" id="CUP32501.1"/>
    </source>
</evidence>
<proteinExistence type="predicted"/>
<feature type="domain" description="YcxB-like C-terminal" evidence="2">
    <location>
        <begin position="94"/>
        <end position="144"/>
    </location>
</feature>
<feature type="transmembrane region" description="Helical" evidence="1">
    <location>
        <begin position="52"/>
        <end position="70"/>
    </location>
</feature>
<dbReference type="EMBL" id="CYZU01000083">
    <property type="protein sequence ID" value="CUP32501.1"/>
    <property type="molecule type" value="Genomic_DNA"/>
</dbReference>
<keyword evidence="1" id="KW-0812">Transmembrane</keyword>
<keyword evidence="1" id="KW-0472">Membrane</keyword>
<accession>A0A174MBI5</accession>
<name>A0A174MBI5_9FIRM</name>
<reference evidence="3 4" key="1">
    <citation type="submission" date="2015-09" db="EMBL/GenBank/DDBJ databases">
        <authorList>
            <consortium name="Pathogen Informatics"/>
        </authorList>
    </citation>
    <scope>NUCLEOTIDE SEQUENCE [LARGE SCALE GENOMIC DNA]</scope>
    <source>
        <strain evidence="3 4">2789STDY5834876</strain>
    </source>
</reference>
<feature type="transmembrane region" description="Helical" evidence="1">
    <location>
        <begin position="21"/>
        <end position="40"/>
    </location>
</feature>
<dbReference type="RefSeq" id="WP_055155229.1">
    <property type="nucleotide sequence ID" value="NZ_CYZU01000083.1"/>
</dbReference>
<dbReference type="OrthoDB" id="9792641at2"/>
<keyword evidence="1" id="KW-1133">Transmembrane helix</keyword>
<dbReference type="Proteomes" id="UP000095544">
    <property type="component" value="Unassembled WGS sequence"/>
</dbReference>
<dbReference type="Pfam" id="PF14317">
    <property type="entry name" value="YcxB"/>
    <property type="match status" value="1"/>
</dbReference>
<evidence type="ECO:0000259" key="2">
    <source>
        <dbReference type="Pfam" id="PF14317"/>
    </source>
</evidence>
<protein>
    <recommendedName>
        <fullName evidence="2">YcxB-like C-terminal domain-containing protein</fullName>
    </recommendedName>
</protein>
<gene>
    <name evidence="3" type="ORF">ERS852491_04860</name>
</gene>
<dbReference type="InterPro" id="IPR025588">
    <property type="entry name" value="YcxB-like_C"/>
</dbReference>
<sequence>MSVRFEIRMTQQAMYSFMLHHNYTQLSGILEVVFGTVILAMGLKQAESGKTAGAVLLFFITALVFAYPPVMLRIRAKRRVENTPVFKKPLCYELSDNGVKVIQEDRENENPWQDFQRAVSTGQALVLYMDKSRAVIFPRNQIGEKWAAAAEMISTHMPPDKVRIRQVN</sequence>
<organism evidence="3 4">
    <name type="scientific">Faecalicatena contorta</name>
    <dbReference type="NCBI Taxonomy" id="39482"/>
    <lineage>
        <taxon>Bacteria</taxon>
        <taxon>Bacillati</taxon>
        <taxon>Bacillota</taxon>
        <taxon>Clostridia</taxon>
        <taxon>Lachnospirales</taxon>
        <taxon>Lachnospiraceae</taxon>
        <taxon>Faecalicatena</taxon>
    </lineage>
</organism>
<evidence type="ECO:0000313" key="4">
    <source>
        <dbReference type="Proteomes" id="UP000095544"/>
    </source>
</evidence>
<dbReference type="STRING" id="39482.ERS852491_04860"/>
<dbReference type="AlphaFoldDB" id="A0A174MBI5"/>